<dbReference type="GO" id="GO:0022857">
    <property type="term" value="F:transmembrane transporter activity"/>
    <property type="evidence" value="ECO:0007669"/>
    <property type="project" value="InterPro"/>
</dbReference>
<protein>
    <submittedName>
        <fullName evidence="8">MFS transporter</fullName>
    </submittedName>
</protein>
<dbReference type="Pfam" id="PF07690">
    <property type="entry name" value="MFS_1"/>
    <property type="match status" value="1"/>
</dbReference>
<feature type="domain" description="Major facilitator superfamily (MFS) profile" evidence="7">
    <location>
        <begin position="1"/>
        <end position="69"/>
    </location>
</feature>
<keyword evidence="2" id="KW-0813">Transport</keyword>
<comment type="caution">
    <text evidence="8">The sequence shown here is derived from an EMBL/GenBank/DDBJ whole genome shotgun (WGS) entry which is preliminary data.</text>
</comment>
<feature type="transmembrane region" description="Helical" evidence="6">
    <location>
        <begin position="32"/>
        <end position="58"/>
    </location>
</feature>
<dbReference type="InterPro" id="IPR020846">
    <property type="entry name" value="MFS_dom"/>
</dbReference>
<feature type="non-terminal residue" evidence="8">
    <location>
        <position position="69"/>
    </location>
</feature>
<dbReference type="AlphaFoldDB" id="A0A367LT29"/>
<comment type="subcellular location">
    <subcellularLocation>
        <location evidence="1">Membrane</location>
        <topology evidence="1">Multi-pass membrane protein</topology>
    </subcellularLocation>
</comment>
<feature type="transmembrane region" description="Helical" evidence="6">
    <location>
        <begin position="7"/>
        <end position="26"/>
    </location>
</feature>
<evidence type="ECO:0000256" key="6">
    <source>
        <dbReference type="SAM" id="Phobius"/>
    </source>
</evidence>
<organism evidence="8 9">
    <name type="scientific">Pseudomonas aeruginosa</name>
    <dbReference type="NCBI Taxonomy" id="287"/>
    <lineage>
        <taxon>Bacteria</taxon>
        <taxon>Pseudomonadati</taxon>
        <taxon>Pseudomonadota</taxon>
        <taxon>Gammaproteobacteria</taxon>
        <taxon>Pseudomonadales</taxon>
        <taxon>Pseudomonadaceae</taxon>
        <taxon>Pseudomonas</taxon>
    </lineage>
</organism>
<dbReference type="Proteomes" id="UP000253594">
    <property type="component" value="Unassembled WGS sequence"/>
</dbReference>
<name>A0A367LT29_PSEAI</name>
<dbReference type="SUPFAM" id="SSF103473">
    <property type="entry name" value="MFS general substrate transporter"/>
    <property type="match status" value="1"/>
</dbReference>
<gene>
    <name evidence="8" type="ORF">DT376_46300</name>
</gene>
<proteinExistence type="predicted"/>
<evidence type="ECO:0000256" key="2">
    <source>
        <dbReference type="ARBA" id="ARBA00022448"/>
    </source>
</evidence>
<dbReference type="PROSITE" id="PS50850">
    <property type="entry name" value="MFS"/>
    <property type="match status" value="1"/>
</dbReference>
<evidence type="ECO:0000313" key="9">
    <source>
        <dbReference type="Proteomes" id="UP000253594"/>
    </source>
</evidence>
<dbReference type="InterPro" id="IPR036259">
    <property type="entry name" value="MFS_trans_sf"/>
</dbReference>
<keyword evidence="3 6" id="KW-0812">Transmembrane</keyword>
<reference evidence="8 9" key="1">
    <citation type="submission" date="2018-07" db="EMBL/GenBank/DDBJ databases">
        <title>Mechanisms of high-level aminoglycoside resistance among Gram-negative pathogens in Brazil.</title>
        <authorList>
            <person name="Ballaben A.S."/>
            <person name="Darini A.L.C."/>
            <person name="Doi Y."/>
        </authorList>
    </citation>
    <scope>NUCLEOTIDE SEQUENCE [LARGE SCALE GENOMIC DNA]</scope>
    <source>
        <strain evidence="8 9">B2-305</strain>
    </source>
</reference>
<evidence type="ECO:0000256" key="3">
    <source>
        <dbReference type="ARBA" id="ARBA00022692"/>
    </source>
</evidence>
<dbReference type="PANTHER" id="PTHR43791:SF30">
    <property type="entry name" value="INNER MEMBRANE TRANSPORT PROTEIN RHMT"/>
    <property type="match status" value="1"/>
</dbReference>
<feature type="non-terminal residue" evidence="8">
    <location>
        <position position="1"/>
    </location>
</feature>
<dbReference type="EMBL" id="QORE01004386">
    <property type="protein sequence ID" value="RCI62078.1"/>
    <property type="molecule type" value="Genomic_DNA"/>
</dbReference>
<dbReference type="Gene3D" id="1.20.1250.20">
    <property type="entry name" value="MFS general substrate transporter like domains"/>
    <property type="match status" value="1"/>
</dbReference>
<keyword evidence="5 6" id="KW-0472">Membrane</keyword>
<sequence length="69" mass="7930">HRLGARVWLCRIMVTWGLVSAAMMFADDAMTFYVLRFLLGVAEAGFFPGIILYLTYWFPQRSRAQARGL</sequence>
<dbReference type="InterPro" id="IPR011701">
    <property type="entry name" value="MFS"/>
</dbReference>
<accession>A0A367LT29</accession>
<evidence type="ECO:0000259" key="7">
    <source>
        <dbReference type="PROSITE" id="PS50850"/>
    </source>
</evidence>
<keyword evidence="4 6" id="KW-1133">Transmembrane helix</keyword>
<dbReference type="PANTHER" id="PTHR43791">
    <property type="entry name" value="PERMEASE-RELATED"/>
    <property type="match status" value="1"/>
</dbReference>
<evidence type="ECO:0000256" key="5">
    <source>
        <dbReference type="ARBA" id="ARBA00023136"/>
    </source>
</evidence>
<dbReference type="GO" id="GO:0005886">
    <property type="term" value="C:plasma membrane"/>
    <property type="evidence" value="ECO:0007669"/>
    <property type="project" value="TreeGrafter"/>
</dbReference>
<evidence type="ECO:0000256" key="1">
    <source>
        <dbReference type="ARBA" id="ARBA00004141"/>
    </source>
</evidence>
<evidence type="ECO:0000313" key="8">
    <source>
        <dbReference type="EMBL" id="RCI62078.1"/>
    </source>
</evidence>
<evidence type="ECO:0000256" key="4">
    <source>
        <dbReference type="ARBA" id="ARBA00022989"/>
    </source>
</evidence>